<dbReference type="UniPathway" id="UPA00378"/>
<dbReference type="GO" id="GO:0005794">
    <property type="term" value="C:Golgi apparatus"/>
    <property type="evidence" value="ECO:0007669"/>
    <property type="project" value="TreeGrafter"/>
</dbReference>
<keyword evidence="6" id="KW-0812">Transmembrane</keyword>
<dbReference type="PRINTS" id="PR02050">
    <property type="entry name" value="B14GALTRFASE"/>
</dbReference>
<evidence type="ECO:0000259" key="13">
    <source>
        <dbReference type="Pfam" id="PF13733"/>
    </source>
</evidence>
<evidence type="ECO:0000313" key="15">
    <source>
        <dbReference type="Proteomes" id="UP000324629"/>
    </source>
</evidence>
<dbReference type="EMBL" id="QNGE01005408">
    <property type="protein sequence ID" value="KAA3672067.1"/>
    <property type="molecule type" value="Genomic_DNA"/>
</dbReference>
<dbReference type="InterPro" id="IPR003859">
    <property type="entry name" value="Galactosyl_T"/>
</dbReference>
<evidence type="ECO:0000259" key="12">
    <source>
        <dbReference type="Pfam" id="PF02709"/>
    </source>
</evidence>
<dbReference type="GO" id="GO:0008378">
    <property type="term" value="F:galactosyltransferase activity"/>
    <property type="evidence" value="ECO:0007669"/>
    <property type="project" value="TreeGrafter"/>
</dbReference>
<evidence type="ECO:0000256" key="10">
    <source>
        <dbReference type="ARBA" id="ARBA00023180"/>
    </source>
</evidence>
<dbReference type="Gene3D" id="3.90.550.10">
    <property type="entry name" value="Spore Coat Polysaccharide Biosynthesis Protein SpsA, Chain A"/>
    <property type="match status" value="1"/>
</dbReference>
<evidence type="ECO:0000313" key="14">
    <source>
        <dbReference type="EMBL" id="KAA3672067.1"/>
    </source>
</evidence>
<dbReference type="GO" id="GO:0006688">
    <property type="term" value="P:glycosphingolipid biosynthetic process"/>
    <property type="evidence" value="ECO:0007669"/>
    <property type="project" value="TreeGrafter"/>
</dbReference>
<dbReference type="Pfam" id="PF02709">
    <property type="entry name" value="Glyco_transf_7C"/>
    <property type="match status" value="1"/>
</dbReference>
<comment type="function">
    <text evidence="11">Catalyses the transfer of galactose onto proteins or lipids.</text>
</comment>
<evidence type="ECO:0000256" key="7">
    <source>
        <dbReference type="ARBA" id="ARBA00022968"/>
    </source>
</evidence>
<feature type="domain" description="Galactosyltransferase N-terminal" evidence="13">
    <location>
        <begin position="121"/>
        <end position="240"/>
    </location>
</feature>
<keyword evidence="15" id="KW-1185">Reference proteome</keyword>
<protein>
    <recommendedName>
        <fullName evidence="11">Beta-1,4-galactosyltransferase</fullName>
        <ecNumber evidence="11">2.4.1.-</ecNumber>
    </recommendedName>
</protein>
<keyword evidence="4 11" id="KW-0328">Glycosyltransferase</keyword>
<evidence type="ECO:0000256" key="6">
    <source>
        <dbReference type="ARBA" id="ARBA00022692"/>
    </source>
</evidence>
<reference evidence="14 15" key="1">
    <citation type="journal article" date="2019" name="Gigascience">
        <title>Whole-genome sequence of the oriental lung fluke Paragonimus westermani.</title>
        <authorList>
            <person name="Oey H."/>
            <person name="Zakrzewski M."/>
            <person name="Narain K."/>
            <person name="Devi K.R."/>
            <person name="Agatsuma T."/>
            <person name="Nawaratna S."/>
            <person name="Gobert G.N."/>
            <person name="Jones M.K."/>
            <person name="Ragan M.A."/>
            <person name="McManus D.P."/>
            <person name="Krause L."/>
        </authorList>
    </citation>
    <scope>NUCLEOTIDE SEQUENCE [LARGE SCALE GENOMIC DNA]</scope>
    <source>
        <strain evidence="14 15">IND2009</strain>
    </source>
</reference>
<keyword evidence="8" id="KW-1133">Transmembrane helix</keyword>
<dbReference type="GO" id="GO:0033842">
    <property type="term" value="F:N-acetyl-beta-glucosaminyl-derivative 4-beta-N-acetylgalactosaminyltransferase activity"/>
    <property type="evidence" value="ECO:0007669"/>
    <property type="project" value="TreeGrafter"/>
</dbReference>
<evidence type="ECO:0000256" key="3">
    <source>
        <dbReference type="ARBA" id="ARBA00005735"/>
    </source>
</evidence>
<feature type="domain" description="Galactosyltransferase C-terminal" evidence="12">
    <location>
        <begin position="244"/>
        <end position="320"/>
    </location>
</feature>
<dbReference type="InterPro" id="IPR029044">
    <property type="entry name" value="Nucleotide-diphossugar_trans"/>
</dbReference>
<gene>
    <name evidence="14" type="ORF">DEA37_0001134</name>
</gene>
<organism evidence="14 15">
    <name type="scientific">Paragonimus westermani</name>
    <dbReference type="NCBI Taxonomy" id="34504"/>
    <lineage>
        <taxon>Eukaryota</taxon>
        <taxon>Metazoa</taxon>
        <taxon>Spiralia</taxon>
        <taxon>Lophotrochozoa</taxon>
        <taxon>Platyhelminthes</taxon>
        <taxon>Trematoda</taxon>
        <taxon>Digenea</taxon>
        <taxon>Plagiorchiida</taxon>
        <taxon>Troglotremata</taxon>
        <taxon>Troglotrematidae</taxon>
        <taxon>Paragonimus</taxon>
    </lineage>
</organism>
<sequence>MHLVITAPPVHTFCSFSSSLFHFGNDLFTLEMKGNGLALCLRGYHCPFLPNTANHPLLTKICLMLCLLLCLIYAAIHWRFRHVVVNLPNLVACKAVTNKDNGDSLKLCCPITKRLTLSRVNIDSAPTYLDLLRLYPDVCNGSWAPRECLTRQKIAVLIPYRDRELHLRLLLHRLHSILQHQLIAYKIYVVEQFGNDPFNRGLLMNIGIREALLRDPDINCFIFHDVDLLPENSDNLYLCDAHLRHLSSGIDEFRYHVPFSNYAGGVTALSKKNVFKINGFPNRYWGWGNEDDELCARSFAHGIMLSRPPPYIGQYHAVRHVKSSRGSGHYSSFLDFRGYHNDGLTALSNRSYHLILKTGSLPLRQQHQLDKAGLVFPFSVNKCALSQLISELGVPVTALLESTESVRDVTVDQERDLNEAARSVLYTHLTVDLSPIRAETIRPVEKTRESIFWFLHFYGWI</sequence>
<comment type="similarity">
    <text evidence="3 11">Belongs to the glycosyltransferase 7 family.</text>
</comment>
<evidence type="ECO:0000256" key="2">
    <source>
        <dbReference type="ARBA" id="ARBA00004922"/>
    </source>
</evidence>
<comment type="pathway">
    <text evidence="2 11">Protein modification; protein glycosylation.</text>
</comment>
<dbReference type="InterPro" id="IPR027791">
    <property type="entry name" value="Galactosyl_T_C"/>
</dbReference>
<name>A0A5J4N9C5_9TREM</name>
<accession>A0A5J4N9C5</accession>
<dbReference type="Proteomes" id="UP000324629">
    <property type="component" value="Unassembled WGS sequence"/>
</dbReference>
<dbReference type="GO" id="GO:0005975">
    <property type="term" value="P:carbohydrate metabolic process"/>
    <property type="evidence" value="ECO:0007669"/>
    <property type="project" value="InterPro"/>
</dbReference>
<keyword evidence="9" id="KW-0472">Membrane</keyword>
<keyword evidence="10 11" id="KW-0325">Glycoprotein</keyword>
<dbReference type="PANTHER" id="PTHR19300">
    <property type="entry name" value="BETA-1,4-GALACTOSYLTRANSFERASE"/>
    <property type="match status" value="1"/>
</dbReference>
<evidence type="ECO:0000256" key="8">
    <source>
        <dbReference type="ARBA" id="ARBA00022989"/>
    </source>
</evidence>
<keyword evidence="5 11" id="KW-0808">Transferase</keyword>
<dbReference type="PANTHER" id="PTHR19300:SF57">
    <property type="entry name" value="BETA-1,4-N-ACETYLGALACTOSAMINYLTRANSFERASE"/>
    <property type="match status" value="1"/>
</dbReference>
<evidence type="ECO:0000256" key="9">
    <source>
        <dbReference type="ARBA" id="ARBA00023136"/>
    </source>
</evidence>
<comment type="subcellular location">
    <subcellularLocation>
        <location evidence="1">Membrane</location>
        <topology evidence="1">Single-pass type II membrane protein</topology>
    </subcellularLocation>
</comment>
<dbReference type="EC" id="2.4.1.-" evidence="11"/>
<evidence type="ECO:0000256" key="4">
    <source>
        <dbReference type="ARBA" id="ARBA00022676"/>
    </source>
</evidence>
<dbReference type="AlphaFoldDB" id="A0A5J4N9C5"/>
<proteinExistence type="inferred from homology"/>
<dbReference type="Pfam" id="PF13733">
    <property type="entry name" value="Glyco_transf_7N"/>
    <property type="match status" value="1"/>
</dbReference>
<evidence type="ECO:0000256" key="11">
    <source>
        <dbReference type="RuleBase" id="RU368121"/>
    </source>
</evidence>
<evidence type="ECO:0000256" key="1">
    <source>
        <dbReference type="ARBA" id="ARBA00004606"/>
    </source>
</evidence>
<dbReference type="GO" id="GO:0016020">
    <property type="term" value="C:membrane"/>
    <property type="evidence" value="ECO:0007669"/>
    <property type="project" value="UniProtKB-SubCell"/>
</dbReference>
<keyword evidence="7 11" id="KW-0735">Signal-anchor</keyword>
<comment type="caution">
    <text evidence="14">The sequence shown here is derived from an EMBL/GenBank/DDBJ whole genome shotgun (WGS) entry which is preliminary data.</text>
</comment>
<dbReference type="SUPFAM" id="SSF53448">
    <property type="entry name" value="Nucleotide-diphospho-sugar transferases"/>
    <property type="match status" value="1"/>
</dbReference>
<evidence type="ECO:0000256" key="5">
    <source>
        <dbReference type="ARBA" id="ARBA00022679"/>
    </source>
</evidence>
<dbReference type="InterPro" id="IPR027995">
    <property type="entry name" value="Galactosyl_T_N"/>
</dbReference>